<dbReference type="EMBL" id="JACIJB010000001">
    <property type="protein sequence ID" value="MBB5660013.1"/>
    <property type="molecule type" value="Genomic_DNA"/>
</dbReference>
<reference evidence="2 3" key="1">
    <citation type="submission" date="2020-08" db="EMBL/GenBank/DDBJ databases">
        <title>Genomic Encyclopedia of Type Strains, Phase IV (KMG-IV): sequencing the most valuable type-strain genomes for metagenomic binning, comparative biology and taxonomic classification.</title>
        <authorList>
            <person name="Goeker M."/>
        </authorList>
    </citation>
    <scope>NUCLEOTIDE SEQUENCE [LARGE SCALE GENOMIC DNA]</scope>
    <source>
        <strain evidence="2 3">DSM 24448</strain>
    </source>
</reference>
<comment type="caution">
    <text evidence="2">The sequence shown here is derived from an EMBL/GenBank/DDBJ whole genome shotgun (WGS) entry which is preliminary data.</text>
</comment>
<dbReference type="Pfam" id="PF01850">
    <property type="entry name" value="PIN"/>
    <property type="match status" value="1"/>
</dbReference>
<dbReference type="Proteomes" id="UP000548978">
    <property type="component" value="Unassembled WGS sequence"/>
</dbReference>
<keyword evidence="3" id="KW-1185">Reference proteome</keyword>
<dbReference type="EC" id="3.1.-.-" evidence="2"/>
<dbReference type="GO" id="GO:0016787">
    <property type="term" value="F:hydrolase activity"/>
    <property type="evidence" value="ECO:0007669"/>
    <property type="project" value="UniProtKB-KW"/>
</dbReference>
<protein>
    <submittedName>
        <fullName evidence="2">Ribonuclease VapC</fullName>
        <ecNumber evidence="2">3.1.-.-</ecNumber>
    </submittedName>
</protein>
<name>A0A7W9A2H9_9CAUL</name>
<feature type="domain" description="PIN" evidence="1">
    <location>
        <begin position="2"/>
        <end position="115"/>
    </location>
</feature>
<dbReference type="SUPFAM" id="SSF88723">
    <property type="entry name" value="PIN domain-like"/>
    <property type="match status" value="1"/>
</dbReference>
<sequence>MAVIKAEPEAQRLVEIMAANPCRMSAFSVFEAESVIGKLGGPLAVPDVRKLLGAFRVEIVPFDDRLAVLATEARLRFGKGVHPARLNLGDCAAYALAASLEVPLLYKGDDFALTDIVSAN</sequence>
<evidence type="ECO:0000259" key="1">
    <source>
        <dbReference type="Pfam" id="PF01850"/>
    </source>
</evidence>
<dbReference type="Gene3D" id="3.40.50.1010">
    <property type="entry name" value="5'-nuclease"/>
    <property type="match status" value="1"/>
</dbReference>
<dbReference type="InterPro" id="IPR002716">
    <property type="entry name" value="PIN_dom"/>
</dbReference>
<gene>
    <name evidence="2" type="ORF">FHS65_000731</name>
</gene>
<organism evidence="2 3">
    <name type="scientific">Brevundimonas halotolerans</name>
    <dbReference type="NCBI Taxonomy" id="69670"/>
    <lineage>
        <taxon>Bacteria</taxon>
        <taxon>Pseudomonadati</taxon>
        <taxon>Pseudomonadota</taxon>
        <taxon>Alphaproteobacteria</taxon>
        <taxon>Caulobacterales</taxon>
        <taxon>Caulobacteraceae</taxon>
        <taxon>Brevundimonas</taxon>
    </lineage>
</organism>
<dbReference type="InterPro" id="IPR029060">
    <property type="entry name" value="PIN-like_dom_sf"/>
</dbReference>
<proteinExistence type="predicted"/>
<dbReference type="AlphaFoldDB" id="A0A7W9A2H9"/>
<dbReference type="CDD" id="cd09871">
    <property type="entry name" value="PIN_MtVapC28-VapC30-like"/>
    <property type="match status" value="1"/>
</dbReference>
<dbReference type="RefSeq" id="WP_206423364.1">
    <property type="nucleotide sequence ID" value="NZ_JACIJB010000001.1"/>
</dbReference>
<evidence type="ECO:0000313" key="2">
    <source>
        <dbReference type="EMBL" id="MBB5660013.1"/>
    </source>
</evidence>
<evidence type="ECO:0000313" key="3">
    <source>
        <dbReference type="Proteomes" id="UP000548978"/>
    </source>
</evidence>
<keyword evidence="2" id="KW-0378">Hydrolase</keyword>
<accession>A0A7W9A2H9</accession>